<dbReference type="EC" id="2.7.11.-" evidence="7"/>
<dbReference type="Gene3D" id="3.30.565.10">
    <property type="entry name" value="Histidine kinase-like ATPase, C-terminal domain"/>
    <property type="match status" value="1"/>
</dbReference>
<comment type="subcellular location">
    <subcellularLocation>
        <location evidence="7">Mitochondrion matrix</location>
    </subcellularLocation>
</comment>
<dbReference type="Proteomes" id="UP000015354">
    <property type="component" value="Unassembled WGS sequence"/>
</dbReference>
<dbReference type="GO" id="GO:0004740">
    <property type="term" value="F:pyruvate dehydrogenase (acetyl-transferring) kinase activity"/>
    <property type="evidence" value="ECO:0007669"/>
    <property type="project" value="TreeGrafter"/>
</dbReference>
<evidence type="ECO:0000256" key="5">
    <source>
        <dbReference type="ARBA" id="ARBA00022840"/>
    </source>
</evidence>
<dbReference type="EMBL" id="ATMH01008867">
    <property type="protein sequence ID" value="EPY20718.1"/>
    <property type="molecule type" value="Genomic_DNA"/>
</dbReference>
<dbReference type="GO" id="GO:0005759">
    <property type="term" value="C:mitochondrial matrix"/>
    <property type="evidence" value="ECO:0007669"/>
    <property type="project" value="UniProtKB-SubCell"/>
</dbReference>
<keyword evidence="3 7" id="KW-0547">Nucleotide-binding</keyword>
<evidence type="ECO:0000256" key="3">
    <source>
        <dbReference type="ARBA" id="ARBA00022741"/>
    </source>
</evidence>
<dbReference type="Gene3D" id="1.20.140.20">
    <property type="entry name" value="Alpha-ketoacid/pyruvate dehydrogenase kinase, N-terminal domain"/>
    <property type="match status" value="1"/>
</dbReference>
<accession>S9WB08</accession>
<evidence type="ECO:0000256" key="4">
    <source>
        <dbReference type="ARBA" id="ARBA00022777"/>
    </source>
</evidence>
<evidence type="ECO:0000313" key="10">
    <source>
        <dbReference type="EMBL" id="EPY22979.1"/>
    </source>
</evidence>
<dbReference type="InterPro" id="IPR039028">
    <property type="entry name" value="BCKD/PDK"/>
</dbReference>
<comment type="caution">
    <text evidence="11">The sequence shown here is derived from an EMBL/GenBank/DDBJ whole genome shotgun (WGS) entry which is preliminary data.</text>
</comment>
<evidence type="ECO:0000313" key="9">
    <source>
        <dbReference type="EMBL" id="EPY20718.1"/>
    </source>
</evidence>
<proteinExistence type="inferred from homology"/>
<keyword evidence="5 7" id="KW-0067">ATP-binding</keyword>
<evidence type="ECO:0000313" key="11">
    <source>
        <dbReference type="EMBL" id="EPY33150.1"/>
    </source>
</evidence>
<comment type="similarity">
    <text evidence="1 7">Belongs to the PDK/BCKDK protein kinase family.</text>
</comment>
<evidence type="ECO:0000256" key="6">
    <source>
        <dbReference type="ARBA" id="ARBA00023128"/>
    </source>
</evidence>
<evidence type="ECO:0000256" key="7">
    <source>
        <dbReference type="RuleBase" id="RU366032"/>
    </source>
</evidence>
<keyword evidence="12" id="KW-1185">Reference proteome</keyword>
<dbReference type="OrthoDB" id="241648at2759"/>
<dbReference type="SUPFAM" id="SSF55874">
    <property type="entry name" value="ATPase domain of HSP90 chaperone/DNA topoisomerase II/histidine kinase"/>
    <property type="match status" value="1"/>
</dbReference>
<dbReference type="InterPro" id="IPR036890">
    <property type="entry name" value="HATPase_C_sf"/>
</dbReference>
<feature type="domain" description="Branched-chain alpha-ketoacid dehydrogenase kinase/Pyruvate dehydrogenase kinase N-terminal" evidence="8">
    <location>
        <begin position="89"/>
        <end position="273"/>
    </location>
</feature>
<dbReference type="InterPro" id="IPR036784">
    <property type="entry name" value="AK/P_DHK_N_sf"/>
</dbReference>
<dbReference type="PANTHER" id="PTHR11947:SF40">
    <property type="entry name" value="PROTEIN-SERINE_THREONINE KINASE"/>
    <property type="match status" value="1"/>
</dbReference>
<evidence type="ECO:0000256" key="1">
    <source>
        <dbReference type="ARBA" id="ARBA00006155"/>
    </source>
</evidence>
<dbReference type="EMBL" id="ATMH01007980">
    <property type="protein sequence ID" value="EPY22979.1"/>
    <property type="molecule type" value="Genomic_DNA"/>
</dbReference>
<keyword evidence="4 7" id="KW-0418">Kinase</keyword>
<keyword evidence="11" id="KW-0670">Pyruvate</keyword>
<evidence type="ECO:0000259" key="8">
    <source>
        <dbReference type="Pfam" id="PF10436"/>
    </source>
</evidence>
<dbReference type="GO" id="GO:0005524">
    <property type="term" value="F:ATP binding"/>
    <property type="evidence" value="ECO:0007669"/>
    <property type="project" value="UniProtKB-UniRule"/>
</dbReference>
<protein>
    <recommendedName>
        <fullName evidence="7">Protein-serine/threonine kinase</fullName>
        <ecNumber evidence="7">2.7.11.-</ecNumber>
    </recommendedName>
</protein>
<keyword evidence="2 7" id="KW-0808">Transferase</keyword>
<dbReference type="PANTHER" id="PTHR11947">
    <property type="entry name" value="PYRUVATE DEHYDROGENASE KINASE"/>
    <property type="match status" value="1"/>
</dbReference>
<reference evidence="11" key="2">
    <citation type="submission" date="2013-03" db="EMBL/GenBank/DDBJ databases">
        <authorList>
            <person name="Motta M.C.M."/>
            <person name="Martins A.C.A."/>
            <person name="Preta C.M.C.C."/>
            <person name="Silva R."/>
            <person name="de Souza S.S."/>
            <person name="Klein C.C."/>
            <person name="de Almeida L.G.P."/>
            <person name="Cunha O.L."/>
            <person name="Colabardini A.C."/>
            <person name="Lima B.A."/>
            <person name="Machado C.R."/>
            <person name="Soares C.M.A."/>
            <person name="de Menezes C.B.A."/>
            <person name="Bartolomeu D.C."/>
            <person name="Grisard E.C."/>
            <person name="Fantinatti-Garboggini F."/>
            <person name="Rodrigues-Luiz G.F."/>
            <person name="Wagner G."/>
            <person name="Goldman G.H."/>
            <person name="Fietto J.L.R."/>
            <person name="Ciapina L.P."/>
            <person name="Brocchi M."/>
            <person name="Elias M.C."/>
            <person name="Goldman M.H.S."/>
            <person name="Sagot M.-F."/>
            <person name="Pereira M."/>
            <person name="Stoco P.H."/>
            <person name="Teixeira S.M.R."/>
            <person name="de Mendonca-Neto R.P."/>
            <person name="Maciel T.E.F."/>
            <person name="Mendes T.A.O."/>
            <person name="Urmenyi T.P."/>
            <person name="Teixeira M.M.G."/>
            <person name="de Camargo E.F.P."/>
            <person name="de Sousa W."/>
            <person name="Schenkman S."/>
            <person name="de Vasconcelos A.T.R."/>
        </authorList>
    </citation>
    <scope>NUCLEOTIDE SEQUENCE</scope>
</reference>
<keyword evidence="6 7" id="KW-0496">Mitochondrion</keyword>
<dbReference type="SUPFAM" id="SSF69012">
    <property type="entry name" value="alpha-ketoacid dehydrogenase kinase, N-terminal domain"/>
    <property type="match status" value="1"/>
</dbReference>
<gene>
    <name evidence="11" type="ORF">STCU_02463</name>
    <name evidence="10" type="ORF">STCU_07980</name>
    <name evidence="9" type="ORF">STCU_08867</name>
</gene>
<dbReference type="InterPro" id="IPR018955">
    <property type="entry name" value="BCDHK/PDK_N"/>
</dbReference>
<dbReference type="AlphaFoldDB" id="S9WB08"/>
<dbReference type="Pfam" id="PF10436">
    <property type="entry name" value="BCDHK_Adom3"/>
    <property type="match status" value="1"/>
</dbReference>
<name>S9WB08_9TRYP</name>
<dbReference type="EMBL" id="ATMH01002463">
    <property type="protein sequence ID" value="EPY33150.1"/>
    <property type="molecule type" value="Genomic_DNA"/>
</dbReference>
<dbReference type="GO" id="GO:0010906">
    <property type="term" value="P:regulation of glucose metabolic process"/>
    <property type="evidence" value="ECO:0007669"/>
    <property type="project" value="TreeGrafter"/>
</dbReference>
<evidence type="ECO:0000256" key="2">
    <source>
        <dbReference type="ARBA" id="ARBA00022679"/>
    </source>
</evidence>
<sequence length="449" mass="51145">MFRKTFLRYLTVSDLTDRMDSFEREMIELKSFRNAVEIAAPNVAAEAKRATEARLKECKSNASHLDIPLTAGEFTVLNQFYAAQKLKPIPMENLMYISKPNDLLAHAIAVHREYLVRMAKRARQLSLAPYGLSQMPSILELKKYYQLSFHDFRSAATPKTTDDLIQFDNLVRRVFLRHYNVSTLLCEGMRELSQREQWATVNVHLRDAYPDLQVFFEKFCTERVKLRLLIGNYMYLSNQILKMDPSTYKTDDPHNQTTQLLFSHAPEHFVGQISKKTSLVTLLKDAIASLQPTYDDAEISLKIAGDPSLTFVGIPYIIHDIMSALLDDAIQSNLIRQELYGIPCSEIEVTLAQKQGNENFSFLVSDTAGGVPLESSDLMLTCWSAYKLFESESKRKHKYKTWTQSPIKLAYANCAARVFGGKMSYAAIEGYGCDRQVTFPSNGVLGYRI</sequence>
<organism evidence="11 12">
    <name type="scientific">Strigomonas culicis</name>
    <dbReference type="NCBI Taxonomy" id="28005"/>
    <lineage>
        <taxon>Eukaryota</taxon>
        <taxon>Discoba</taxon>
        <taxon>Euglenozoa</taxon>
        <taxon>Kinetoplastea</taxon>
        <taxon>Metakinetoplastina</taxon>
        <taxon>Trypanosomatida</taxon>
        <taxon>Trypanosomatidae</taxon>
        <taxon>Strigomonadinae</taxon>
        <taxon>Strigomonas</taxon>
    </lineage>
</organism>
<reference evidence="11 12" key="1">
    <citation type="journal article" date="2013" name="PLoS ONE">
        <title>Predicting the Proteins of Angomonas deanei, Strigomonas culicis and Their Respective Endosymbionts Reveals New Aspects of the Trypanosomatidae Family.</title>
        <authorList>
            <person name="Motta M.C."/>
            <person name="Martins A.C."/>
            <person name="de Souza S.S."/>
            <person name="Catta-Preta C.M."/>
            <person name="Silva R."/>
            <person name="Klein C.C."/>
            <person name="de Almeida L.G."/>
            <person name="de Lima Cunha O."/>
            <person name="Ciapina L.P."/>
            <person name="Brocchi M."/>
            <person name="Colabardini A.C."/>
            <person name="de Araujo Lima B."/>
            <person name="Machado C.R."/>
            <person name="de Almeida Soares C.M."/>
            <person name="Probst C.M."/>
            <person name="de Menezes C.B."/>
            <person name="Thompson C.E."/>
            <person name="Bartholomeu D.C."/>
            <person name="Gradia D.F."/>
            <person name="Pavoni D.P."/>
            <person name="Grisard E.C."/>
            <person name="Fantinatti-Garboggini F."/>
            <person name="Marchini F.K."/>
            <person name="Rodrigues-Luiz G.F."/>
            <person name="Wagner G."/>
            <person name="Goldman G.H."/>
            <person name="Fietto J.L."/>
            <person name="Elias M.C."/>
            <person name="Goldman M.H."/>
            <person name="Sagot M.F."/>
            <person name="Pereira M."/>
            <person name="Stoco P.H."/>
            <person name="de Mendonca-Neto R.P."/>
            <person name="Teixeira S.M."/>
            <person name="Maciel T.E."/>
            <person name="de Oliveira Mendes T.A."/>
            <person name="Urmenyi T.P."/>
            <person name="de Souza W."/>
            <person name="Schenkman S."/>
            <person name="de Vasconcelos A.T."/>
        </authorList>
    </citation>
    <scope>NUCLEOTIDE SEQUENCE [LARGE SCALE GENOMIC DNA]</scope>
</reference>
<evidence type="ECO:0000313" key="12">
    <source>
        <dbReference type="Proteomes" id="UP000015354"/>
    </source>
</evidence>